<dbReference type="SMART" id="SM00100">
    <property type="entry name" value="cNMP"/>
    <property type="match status" value="1"/>
</dbReference>
<keyword evidence="1" id="KW-0805">Transcription regulation</keyword>
<dbReference type="SMART" id="SM00419">
    <property type="entry name" value="HTH_CRP"/>
    <property type="match status" value="1"/>
</dbReference>
<dbReference type="InterPro" id="IPR018490">
    <property type="entry name" value="cNMP-bd_dom_sf"/>
</dbReference>
<dbReference type="PROSITE" id="PS51063">
    <property type="entry name" value="HTH_CRP_2"/>
    <property type="match status" value="1"/>
</dbReference>
<dbReference type="GO" id="GO:0003677">
    <property type="term" value="F:DNA binding"/>
    <property type="evidence" value="ECO:0007669"/>
    <property type="project" value="UniProtKB-KW"/>
</dbReference>
<keyword evidence="2" id="KW-0238">DNA-binding</keyword>
<dbReference type="SUPFAM" id="SSF51206">
    <property type="entry name" value="cAMP-binding domain-like"/>
    <property type="match status" value="1"/>
</dbReference>
<evidence type="ECO:0000313" key="6">
    <source>
        <dbReference type="EMBL" id="NMM65722.1"/>
    </source>
</evidence>
<keyword evidence="3" id="KW-0804">Transcription</keyword>
<dbReference type="PROSITE" id="PS50042">
    <property type="entry name" value="CNMP_BINDING_3"/>
    <property type="match status" value="1"/>
</dbReference>
<dbReference type="InterPro" id="IPR036388">
    <property type="entry name" value="WH-like_DNA-bd_sf"/>
</dbReference>
<dbReference type="InterPro" id="IPR014710">
    <property type="entry name" value="RmlC-like_jellyroll"/>
</dbReference>
<evidence type="ECO:0000256" key="1">
    <source>
        <dbReference type="ARBA" id="ARBA00023015"/>
    </source>
</evidence>
<evidence type="ECO:0000313" key="7">
    <source>
        <dbReference type="Proteomes" id="UP000537131"/>
    </source>
</evidence>
<dbReference type="AlphaFoldDB" id="A0A7Y0ELP4"/>
<comment type="caution">
    <text evidence="6">The sequence shown here is derived from an EMBL/GenBank/DDBJ whole genome shotgun (WGS) entry which is preliminary data.</text>
</comment>
<dbReference type="PANTHER" id="PTHR24567">
    <property type="entry name" value="CRP FAMILY TRANSCRIPTIONAL REGULATORY PROTEIN"/>
    <property type="match status" value="1"/>
</dbReference>
<reference evidence="6 7" key="1">
    <citation type="submission" date="2020-04" db="EMBL/GenBank/DDBJ databases">
        <authorList>
            <person name="Doyle D.A."/>
        </authorList>
    </citation>
    <scope>NUCLEOTIDE SEQUENCE [LARGE SCALE GENOMIC DNA]</scope>
    <source>
        <strain evidence="6 7">P21</strain>
    </source>
</reference>
<keyword evidence="7" id="KW-1185">Reference proteome</keyword>
<dbReference type="RefSeq" id="WP_169300314.1">
    <property type="nucleotide sequence ID" value="NZ_JABBNI010000066.1"/>
</dbReference>
<evidence type="ECO:0000256" key="2">
    <source>
        <dbReference type="ARBA" id="ARBA00023125"/>
    </source>
</evidence>
<feature type="domain" description="HTH crp-type" evidence="5">
    <location>
        <begin position="147"/>
        <end position="220"/>
    </location>
</feature>
<feature type="domain" description="Cyclic nucleotide-binding" evidence="4">
    <location>
        <begin position="14"/>
        <end position="85"/>
    </location>
</feature>
<protein>
    <submittedName>
        <fullName evidence="6">Crp/Fnr family transcriptional regulator</fullName>
    </submittedName>
</protein>
<dbReference type="PANTHER" id="PTHR24567:SF74">
    <property type="entry name" value="HTH-TYPE TRANSCRIPTIONAL REGULATOR ARCR"/>
    <property type="match status" value="1"/>
</dbReference>
<dbReference type="GO" id="GO:0005829">
    <property type="term" value="C:cytosol"/>
    <property type="evidence" value="ECO:0007669"/>
    <property type="project" value="TreeGrafter"/>
</dbReference>
<dbReference type="InterPro" id="IPR036390">
    <property type="entry name" value="WH_DNA-bd_sf"/>
</dbReference>
<sequence length="229" mass="26720">MIKVTDEDFNRLPLSKDINKSTLELLKIKSFKIKLNKGEKLFCEKDKVDKIYMILSGKVTMYRISEDGKKRVIYILSDGEFINEVIFDDLPASISCEAFEDTYILYFFKNDLLEIMSDDFDLTYIIINSMARKIRRLYRQLKNTVPIKMDKKLAAKLWKLSKDYGIKTEEGTIIDLNISITYLADMLGSTRETISRCVNNFEKKGMIKFHNKKILITDPNALSIYFRGI</sequence>
<dbReference type="Pfam" id="PF00027">
    <property type="entry name" value="cNMP_binding"/>
    <property type="match status" value="1"/>
</dbReference>
<dbReference type="CDD" id="cd00038">
    <property type="entry name" value="CAP_ED"/>
    <property type="match status" value="1"/>
</dbReference>
<accession>A0A7Y0ELP4</accession>
<dbReference type="InterPro" id="IPR000595">
    <property type="entry name" value="cNMP-bd_dom"/>
</dbReference>
<evidence type="ECO:0000259" key="5">
    <source>
        <dbReference type="PROSITE" id="PS51063"/>
    </source>
</evidence>
<dbReference type="Pfam" id="PF13545">
    <property type="entry name" value="HTH_Crp_2"/>
    <property type="match status" value="1"/>
</dbReference>
<dbReference type="InterPro" id="IPR012318">
    <property type="entry name" value="HTH_CRP"/>
</dbReference>
<dbReference type="EMBL" id="JABBNI010000066">
    <property type="protein sequence ID" value="NMM65722.1"/>
    <property type="molecule type" value="Genomic_DNA"/>
</dbReference>
<dbReference type="Gene3D" id="2.60.120.10">
    <property type="entry name" value="Jelly Rolls"/>
    <property type="match status" value="1"/>
</dbReference>
<dbReference type="Proteomes" id="UP000537131">
    <property type="component" value="Unassembled WGS sequence"/>
</dbReference>
<name>A0A7Y0ELP4_9CLOT</name>
<gene>
    <name evidence="6" type="ORF">HBE96_24390</name>
</gene>
<dbReference type="InterPro" id="IPR050397">
    <property type="entry name" value="Env_Response_Regulators"/>
</dbReference>
<reference evidence="6 7" key="2">
    <citation type="submission" date="2020-06" db="EMBL/GenBank/DDBJ databases">
        <title>Complete Genome Sequence of Clostridium muelleri sp. nov. P21T, an Acid-Alcohol Producing Acetogen Isolated from Old Hay.</title>
        <authorList>
            <person name="Duncan K.E."/>
            <person name="Tanner R.S."/>
        </authorList>
    </citation>
    <scope>NUCLEOTIDE SEQUENCE [LARGE SCALE GENOMIC DNA]</scope>
    <source>
        <strain evidence="6 7">P21</strain>
    </source>
</reference>
<evidence type="ECO:0000256" key="3">
    <source>
        <dbReference type="ARBA" id="ARBA00023163"/>
    </source>
</evidence>
<dbReference type="SUPFAM" id="SSF46785">
    <property type="entry name" value="Winged helix' DNA-binding domain"/>
    <property type="match status" value="1"/>
</dbReference>
<organism evidence="6 7">
    <name type="scientific">Clostridium muellerianum</name>
    <dbReference type="NCBI Taxonomy" id="2716538"/>
    <lineage>
        <taxon>Bacteria</taxon>
        <taxon>Bacillati</taxon>
        <taxon>Bacillota</taxon>
        <taxon>Clostridia</taxon>
        <taxon>Eubacteriales</taxon>
        <taxon>Clostridiaceae</taxon>
        <taxon>Clostridium</taxon>
    </lineage>
</organism>
<evidence type="ECO:0000259" key="4">
    <source>
        <dbReference type="PROSITE" id="PS50042"/>
    </source>
</evidence>
<dbReference type="Gene3D" id="1.10.10.10">
    <property type="entry name" value="Winged helix-like DNA-binding domain superfamily/Winged helix DNA-binding domain"/>
    <property type="match status" value="1"/>
</dbReference>
<dbReference type="GO" id="GO:0003700">
    <property type="term" value="F:DNA-binding transcription factor activity"/>
    <property type="evidence" value="ECO:0007669"/>
    <property type="project" value="TreeGrafter"/>
</dbReference>
<proteinExistence type="predicted"/>
<dbReference type="PRINTS" id="PR00034">
    <property type="entry name" value="HTHCRP"/>
</dbReference>